<dbReference type="InterPro" id="IPR035979">
    <property type="entry name" value="RBD_domain_sf"/>
</dbReference>
<dbReference type="PROSITE" id="PS50102">
    <property type="entry name" value="RRM"/>
    <property type="match status" value="1"/>
</dbReference>
<dbReference type="Pfam" id="PF00076">
    <property type="entry name" value="RRM_1"/>
    <property type="match status" value="1"/>
</dbReference>
<dbReference type="GO" id="GO:0005681">
    <property type="term" value="C:spliceosomal complex"/>
    <property type="evidence" value="ECO:0007669"/>
    <property type="project" value="TreeGrafter"/>
</dbReference>
<dbReference type="PANTHER" id="PTHR18806:SF4">
    <property type="entry name" value="RNA-BINDING PROTEIN 25"/>
    <property type="match status" value="1"/>
</dbReference>
<reference evidence="4 5" key="1">
    <citation type="journal article" date="2018" name="Mol. Biol. Evol.">
        <title>Broad Genomic Sampling Reveals a Smut Pathogenic Ancestry of the Fungal Clade Ustilaginomycotina.</title>
        <authorList>
            <person name="Kijpornyongpan T."/>
            <person name="Mondo S.J."/>
            <person name="Barry K."/>
            <person name="Sandor L."/>
            <person name="Lee J."/>
            <person name="Lipzen A."/>
            <person name="Pangilinan J."/>
            <person name="LaButti K."/>
            <person name="Hainaut M."/>
            <person name="Henrissat B."/>
            <person name="Grigoriev I.V."/>
            <person name="Spatafora J.W."/>
            <person name="Aime M.C."/>
        </authorList>
    </citation>
    <scope>NUCLEOTIDE SEQUENCE [LARGE SCALE GENOMIC DNA]</scope>
    <source>
        <strain evidence="4 5">MCA 3882</strain>
    </source>
</reference>
<dbReference type="SUPFAM" id="SSF54928">
    <property type="entry name" value="RNA-binding domain, RBD"/>
    <property type="match status" value="1"/>
</dbReference>
<dbReference type="FunCoup" id="A0A316VL63">
    <property type="interactions" value="609"/>
</dbReference>
<dbReference type="RefSeq" id="XP_025358306.1">
    <property type="nucleotide sequence ID" value="XM_025496252.1"/>
</dbReference>
<dbReference type="InParanoid" id="A0A316VL63"/>
<evidence type="ECO:0000313" key="5">
    <source>
        <dbReference type="Proteomes" id="UP000245771"/>
    </source>
</evidence>
<dbReference type="InterPro" id="IPR052768">
    <property type="entry name" value="RBM25"/>
</dbReference>
<feature type="compositionally biased region" description="Basic and acidic residues" evidence="2">
    <location>
        <begin position="155"/>
        <end position="203"/>
    </location>
</feature>
<dbReference type="CDD" id="cd12446">
    <property type="entry name" value="RRM_RBM25"/>
    <property type="match status" value="1"/>
</dbReference>
<keyword evidence="1" id="KW-0694">RNA-binding</keyword>
<dbReference type="Gene3D" id="1.20.1390.10">
    <property type="entry name" value="PWI domain"/>
    <property type="match status" value="1"/>
</dbReference>
<organism evidence="4 5">
    <name type="scientific">Meira miltonrushii</name>
    <dbReference type="NCBI Taxonomy" id="1280837"/>
    <lineage>
        <taxon>Eukaryota</taxon>
        <taxon>Fungi</taxon>
        <taxon>Dikarya</taxon>
        <taxon>Basidiomycota</taxon>
        <taxon>Ustilaginomycotina</taxon>
        <taxon>Exobasidiomycetes</taxon>
        <taxon>Exobasidiales</taxon>
        <taxon>Brachybasidiaceae</taxon>
        <taxon>Meira</taxon>
    </lineage>
</organism>
<dbReference type="STRING" id="1280837.A0A316VL63"/>
<accession>A0A316VL63</accession>
<dbReference type="GO" id="GO:0003729">
    <property type="term" value="F:mRNA binding"/>
    <property type="evidence" value="ECO:0007669"/>
    <property type="project" value="TreeGrafter"/>
</dbReference>
<evidence type="ECO:0000256" key="1">
    <source>
        <dbReference type="PROSITE-ProRule" id="PRU00176"/>
    </source>
</evidence>
<dbReference type="InterPro" id="IPR012677">
    <property type="entry name" value="Nucleotide-bd_a/b_plait_sf"/>
</dbReference>
<sequence>MHSPFPESNAGPSTAPIQTTAFVGTISSGITDEWITRLLSACGHLRSFKRVNASFGFAEFADAESVLRAIAVLSGKQLPVMGNKEEQPKKLTMKANAETKTYLDQYEQGGMKSKEYDRYESQASAAVENIIAQMADPSNAAAAAESMPSYNVPSHLKDLPPEDLPEEHRGSVLSEIDKFRQSSAARDEERKRRERIQEIERTRTYSTGGRYNGHDQPANDRQSHQQPVGFVASSQAQEEKNMLPDERDAREEERRQLREKDANMRESQEAERRFLAVERNRLAHWERELAKQGEIEEKREQRARAMRKLAETWDQSREMERDMFYVDRNRWRSLRKQMREREEEEDEADKRLQVEEEERARVETERFLAQQAEDMAAYEKEQRAAGVLMPTEGVHVPLKLKRTNPLDEQASHSTVQAGVLGTTEDDSDVAAIKRGRLAHIDLSDEETKRAKTLAGLPDDREKLFAMQPVWERVSEDKIEDGYRTLLDSGIVESLGESVPDMVQELIDSIKKHATANELVGIVEPVLEEEAGLLIEKLWRELLVDTM</sequence>
<keyword evidence="5" id="KW-1185">Reference proteome</keyword>
<feature type="region of interest" description="Disordered" evidence="2">
    <location>
        <begin position="337"/>
        <end position="356"/>
    </location>
</feature>
<dbReference type="GeneID" id="37018033"/>
<dbReference type="Gene3D" id="3.30.70.330">
    <property type="match status" value="1"/>
</dbReference>
<evidence type="ECO:0000259" key="3">
    <source>
        <dbReference type="PROSITE" id="PS50102"/>
    </source>
</evidence>
<gene>
    <name evidence="4" type="ORF">FA14DRAFT_117799</name>
</gene>
<protein>
    <recommendedName>
        <fullName evidence="3">RRM domain-containing protein</fullName>
    </recommendedName>
</protein>
<dbReference type="InterPro" id="IPR000504">
    <property type="entry name" value="RRM_dom"/>
</dbReference>
<evidence type="ECO:0000256" key="2">
    <source>
        <dbReference type="SAM" id="MobiDB-lite"/>
    </source>
</evidence>
<feature type="domain" description="RRM" evidence="3">
    <location>
        <begin position="19"/>
        <end position="98"/>
    </location>
</feature>
<dbReference type="InterPro" id="IPR034268">
    <property type="entry name" value="RBM25_RRM"/>
</dbReference>
<dbReference type="PANTHER" id="PTHR18806">
    <property type="entry name" value="RBM25 PROTEIN"/>
    <property type="match status" value="1"/>
</dbReference>
<proteinExistence type="predicted"/>
<dbReference type="AlphaFoldDB" id="A0A316VL63"/>
<name>A0A316VL63_9BASI</name>
<feature type="region of interest" description="Disordered" evidence="2">
    <location>
        <begin position="152"/>
        <end position="269"/>
    </location>
</feature>
<dbReference type="OrthoDB" id="6275295at2759"/>
<dbReference type="Proteomes" id="UP000245771">
    <property type="component" value="Unassembled WGS sequence"/>
</dbReference>
<dbReference type="EMBL" id="KZ819602">
    <property type="protein sequence ID" value="PWN38004.1"/>
    <property type="molecule type" value="Genomic_DNA"/>
</dbReference>
<evidence type="ECO:0000313" key="4">
    <source>
        <dbReference type="EMBL" id="PWN38004.1"/>
    </source>
</evidence>
<feature type="compositionally biased region" description="Basic and acidic residues" evidence="2">
    <location>
        <begin position="237"/>
        <end position="269"/>
    </location>
</feature>